<evidence type="ECO:0000313" key="1">
    <source>
        <dbReference type="EMBL" id="MCM2532192.1"/>
    </source>
</evidence>
<proteinExistence type="predicted"/>
<reference evidence="1 2" key="1">
    <citation type="submission" date="2022-06" db="EMBL/GenBank/DDBJ databases">
        <authorList>
            <person name="Jeon C.O."/>
        </authorList>
    </citation>
    <scope>NUCLEOTIDE SEQUENCE [LARGE SCALE GENOMIC DNA]</scope>
    <source>
        <strain evidence="1 2">KCTC 13943</strain>
    </source>
</reference>
<name>A0ABT0WB11_9BACI</name>
<protein>
    <submittedName>
        <fullName evidence="1">Uncharacterized protein</fullName>
    </submittedName>
</protein>
<gene>
    <name evidence="1" type="ORF">NDK43_06990</name>
</gene>
<organism evidence="1 2">
    <name type="scientific">Neobacillus pocheonensis</name>
    <dbReference type="NCBI Taxonomy" id="363869"/>
    <lineage>
        <taxon>Bacteria</taxon>
        <taxon>Bacillati</taxon>
        <taxon>Bacillota</taxon>
        <taxon>Bacilli</taxon>
        <taxon>Bacillales</taxon>
        <taxon>Bacillaceae</taxon>
        <taxon>Neobacillus</taxon>
    </lineage>
</organism>
<sequence>MLLEVSGGEAGAIFCASITTELGVSLIGTGGNTGVIGTGEVTCEGGNPTVKP</sequence>
<keyword evidence="2" id="KW-1185">Reference proteome</keyword>
<accession>A0ABT0WB11</accession>
<dbReference type="Proteomes" id="UP001523262">
    <property type="component" value="Unassembled WGS sequence"/>
</dbReference>
<comment type="caution">
    <text evidence="1">The sequence shown here is derived from an EMBL/GenBank/DDBJ whole genome shotgun (WGS) entry which is preliminary data.</text>
</comment>
<dbReference type="EMBL" id="JAMQCR010000001">
    <property type="protein sequence ID" value="MCM2532192.1"/>
    <property type="molecule type" value="Genomic_DNA"/>
</dbReference>
<evidence type="ECO:0000313" key="2">
    <source>
        <dbReference type="Proteomes" id="UP001523262"/>
    </source>
</evidence>